<keyword evidence="4" id="KW-0732">Signal</keyword>
<keyword evidence="2" id="KW-1015">Disulfide bond</keyword>
<dbReference type="Pfam" id="PF08246">
    <property type="entry name" value="Inhibitor_I29"/>
    <property type="match status" value="1"/>
</dbReference>
<feature type="region of interest" description="Disordered" evidence="3">
    <location>
        <begin position="207"/>
        <end position="235"/>
    </location>
</feature>
<dbReference type="PANTHER" id="PTHR12411">
    <property type="entry name" value="CYSTEINE PROTEASE FAMILY C1-RELATED"/>
    <property type="match status" value="1"/>
</dbReference>
<comment type="similarity">
    <text evidence="1">Belongs to the peptidase C1 family.</text>
</comment>
<dbReference type="SMART" id="SM00848">
    <property type="entry name" value="Inhibitor_I29"/>
    <property type="match status" value="1"/>
</dbReference>
<dbReference type="InterPro" id="IPR013201">
    <property type="entry name" value="Prot_inhib_I29"/>
</dbReference>
<feature type="domain" description="Cathepsin propeptide inhibitor" evidence="6">
    <location>
        <begin position="28"/>
        <end position="83"/>
    </location>
</feature>
<dbReference type="AlphaFoldDB" id="A0A0S4IJE5"/>
<evidence type="ECO:0000256" key="4">
    <source>
        <dbReference type="SAM" id="SignalP"/>
    </source>
</evidence>
<dbReference type="VEuPathDB" id="TriTrypDB:BSAL_07315"/>
<dbReference type="GO" id="GO:0006508">
    <property type="term" value="P:proteolysis"/>
    <property type="evidence" value="ECO:0007669"/>
    <property type="project" value="InterPro"/>
</dbReference>
<dbReference type="PROSITE" id="PS00139">
    <property type="entry name" value="THIOL_PROTEASE_CYS"/>
    <property type="match status" value="1"/>
</dbReference>
<dbReference type="InterPro" id="IPR039417">
    <property type="entry name" value="Peptidase_C1A_papain-like"/>
</dbReference>
<evidence type="ECO:0000313" key="8">
    <source>
        <dbReference type="Proteomes" id="UP000051952"/>
    </source>
</evidence>
<dbReference type="OrthoDB" id="387093at2759"/>
<evidence type="ECO:0000256" key="1">
    <source>
        <dbReference type="ARBA" id="ARBA00008455"/>
    </source>
</evidence>
<feature type="chain" id="PRO_5018762528" evidence="4">
    <location>
        <begin position="21"/>
        <end position="390"/>
    </location>
</feature>
<feature type="compositionally biased region" description="Basic and acidic residues" evidence="3">
    <location>
        <begin position="215"/>
        <end position="225"/>
    </location>
</feature>
<reference evidence="8" key="1">
    <citation type="submission" date="2015-09" db="EMBL/GenBank/DDBJ databases">
        <authorList>
            <consortium name="Pathogen Informatics"/>
        </authorList>
    </citation>
    <scope>NUCLEOTIDE SEQUENCE [LARGE SCALE GENOMIC DNA]</scope>
    <source>
        <strain evidence="8">Lake Konstanz</strain>
    </source>
</reference>
<keyword evidence="8" id="KW-1185">Reference proteome</keyword>
<feature type="domain" description="Peptidase C1A papain C-terminal" evidence="5">
    <location>
        <begin position="111"/>
        <end position="336"/>
    </location>
</feature>
<dbReference type="Proteomes" id="UP000051952">
    <property type="component" value="Unassembled WGS sequence"/>
</dbReference>
<evidence type="ECO:0000259" key="5">
    <source>
        <dbReference type="SMART" id="SM00645"/>
    </source>
</evidence>
<evidence type="ECO:0000256" key="3">
    <source>
        <dbReference type="SAM" id="MobiDB-lite"/>
    </source>
</evidence>
<dbReference type="EMBL" id="CYKH01000199">
    <property type="protein sequence ID" value="CUE81860.1"/>
    <property type="molecule type" value="Genomic_DNA"/>
</dbReference>
<proteinExistence type="inferred from homology"/>
<evidence type="ECO:0000259" key="6">
    <source>
        <dbReference type="SMART" id="SM00848"/>
    </source>
</evidence>
<evidence type="ECO:0000313" key="7">
    <source>
        <dbReference type="EMBL" id="CUE81860.1"/>
    </source>
</evidence>
<sequence>MKKVVLTLALLAAMSTGAKLHMTPKAQFELFKAKYNRKYPAEQEAHRFSVFQANLVQARKMGDLNPLATFGVNEFTDLTAAEFKRYHNGEKYYKLVNASDISASERLASAAGKKIDWRTKGAVTAVKNQGQCGSCWAFSATGNIEGQWFIKNKELVSLSEQDLVSCDTTCDGCNGGLMDYAFEWLVAKRSGEIATEASYPYASASGTAPACKTSGHHERREDHRAPQHRARRGGDCERAVRERGPQLAAPALQHRQHVAAVGLLDVECLPPGAARPPTEAAARVGGHDLVVLEHPAQHPAPPDVGALLPVLGHGLAVVPVHLDRRQEVNVGVGVPSQQIMLLVFCIFEPLTNHFFLQQQNQINKVVCGHRHLKLLLSVSEVFAFCCLFPF</sequence>
<name>A0A0S4IJE5_BODSA</name>
<accession>A0A0S4IJE5</accession>
<dbReference type="InterPro" id="IPR013128">
    <property type="entry name" value="Peptidase_C1A"/>
</dbReference>
<dbReference type="InterPro" id="IPR000169">
    <property type="entry name" value="Pept_cys_AS"/>
</dbReference>
<gene>
    <name evidence="7" type="ORF">BSAL_56640</name>
</gene>
<feature type="signal peptide" evidence="4">
    <location>
        <begin position="1"/>
        <end position="20"/>
    </location>
</feature>
<dbReference type="GO" id="GO:0008234">
    <property type="term" value="F:cysteine-type peptidase activity"/>
    <property type="evidence" value="ECO:0007669"/>
    <property type="project" value="InterPro"/>
</dbReference>
<protein>
    <submittedName>
        <fullName evidence="7">Cathepsin I, putative</fullName>
    </submittedName>
</protein>
<dbReference type="SUPFAM" id="SSF54001">
    <property type="entry name" value="Cysteine proteinases"/>
    <property type="match status" value="1"/>
</dbReference>
<dbReference type="InterPro" id="IPR038765">
    <property type="entry name" value="Papain-like_cys_pep_sf"/>
</dbReference>
<dbReference type="Gene3D" id="3.90.70.10">
    <property type="entry name" value="Cysteine proteinases"/>
    <property type="match status" value="1"/>
</dbReference>
<evidence type="ECO:0000256" key="2">
    <source>
        <dbReference type="ARBA" id="ARBA00023157"/>
    </source>
</evidence>
<organism evidence="7 8">
    <name type="scientific">Bodo saltans</name>
    <name type="common">Flagellated protozoan</name>
    <dbReference type="NCBI Taxonomy" id="75058"/>
    <lineage>
        <taxon>Eukaryota</taxon>
        <taxon>Discoba</taxon>
        <taxon>Euglenozoa</taxon>
        <taxon>Kinetoplastea</taxon>
        <taxon>Metakinetoplastina</taxon>
        <taxon>Eubodonida</taxon>
        <taxon>Bodonidae</taxon>
        <taxon>Bodo</taxon>
    </lineage>
</organism>
<dbReference type="CDD" id="cd02248">
    <property type="entry name" value="Peptidase_C1A"/>
    <property type="match status" value="1"/>
</dbReference>
<dbReference type="SMART" id="SM00645">
    <property type="entry name" value="Pept_C1"/>
    <property type="match status" value="1"/>
</dbReference>
<dbReference type="Pfam" id="PF00112">
    <property type="entry name" value="Peptidase_C1"/>
    <property type="match status" value="1"/>
</dbReference>
<dbReference type="InterPro" id="IPR000668">
    <property type="entry name" value="Peptidase_C1A_C"/>
</dbReference>